<gene>
    <name evidence="3" type="ORF">ABOZ73_08235</name>
</gene>
<dbReference type="Pfam" id="PF04773">
    <property type="entry name" value="FecR"/>
    <property type="match status" value="1"/>
</dbReference>
<dbReference type="EMBL" id="CP158375">
    <property type="protein sequence ID" value="XDO98388.1"/>
    <property type="molecule type" value="Genomic_DNA"/>
</dbReference>
<proteinExistence type="predicted"/>
<sequence>MAETPSPKPLSLGKRRSPPFMADRETSQSIDAAAADWAARLDRGPLAASDNAAFNAWLASDRRCPGAMLRANAVSMNSRSAAAFGDGFEPSAFGGASQPRVSRRGLLTGAVAAGTAGACAAAFFGLQAPRAYATERGEMRLVPLGDGSTVLLNTQTRVKIRNGRDQRRIELLQGEAYFTVVSDPHRPLVIGVGDAQLSTVGGAFRVRRLDDAPVEILVNEGGVSAPGGAGRSLQLGPQTRMALVAGEAKPLRVLADEVTRDLAWREGKIAFQGESLGQAARAFSRYSDPRIVIVDAALADEPITGLFAANDPVGFSRAAASVFGASVTRRGDTVVISAAPI</sequence>
<evidence type="ECO:0000259" key="2">
    <source>
        <dbReference type="Pfam" id="PF04773"/>
    </source>
</evidence>
<dbReference type="GO" id="GO:0016989">
    <property type="term" value="F:sigma factor antagonist activity"/>
    <property type="evidence" value="ECO:0007669"/>
    <property type="project" value="TreeGrafter"/>
</dbReference>
<organism evidence="3">
    <name type="scientific">Caulobacter sp. 73W</name>
    <dbReference type="NCBI Taxonomy" id="3161137"/>
    <lineage>
        <taxon>Bacteria</taxon>
        <taxon>Pseudomonadati</taxon>
        <taxon>Pseudomonadota</taxon>
        <taxon>Alphaproteobacteria</taxon>
        <taxon>Caulobacterales</taxon>
        <taxon>Caulobacteraceae</taxon>
        <taxon>Caulobacter</taxon>
    </lineage>
</organism>
<evidence type="ECO:0000313" key="3">
    <source>
        <dbReference type="EMBL" id="XDO98388.1"/>
    </source>
</evidence>
<dbReference type="RefSeq" id="WP_369062256.1">
    <property type="nucleotide sequence ID" value="NZ_CP158375.1"/>
</dbReference>
<dbReference type="InterPro" id="IPR006311">
    <property type="entry name" value="TAT_signal"/>
</dbReference>
<dbReference type="Gene3D" id="2.60.120.1440">
    <property type="match status" value="1"/>
</dbReference>
<dbReference type="PROSITE" id="PS51318">
    <property type="entry name" value="TAT"/>
    <property type="match status" value="1"/>
</dbReference>
<dbReference type="PANTHER" id="PTHR30273">
    <property type="entry name" value="PERIPLASMIC SIGNAL SENSOR AND SIGMA FACTOR ACTIVATOR FECR-RELATED"/>
    <property type="match status" value="1"/>
</dbReference>
<dbReference type="InterPro" id="IPR012373">
    <property type="entry name" value="Ferrdict_sens_TM"/>
</dbReference>
<dbReference type="PANTHER" id="PTHR30273:SF2">
    <property type="entry name" value="PROTEIN FECR"/>
    <property type="match status" value="1"/>
</dbReference>
<reference evidence="3" key="1">
    <citation type="submission" date="2024-06" db="EMBL/GenBank/DDBJ databases">
        <title>Caulobacter inopinatus, sp. nov.</title>
        <authorList>
            <person name="Donachie S.P."/>
        </authorList>
    </citation>
    <scope>NUCLEOTIDE SEQUENCE</scope>
    <source>
        <strain evidence="3">73W</strain>
    </source>
</reference>
<dbReference type="AlphaFoldDB" id="A0AB39KYT0"/>
<protein>
    <submittedName>
        <fullName evidence="3">FecR domain-containing protein</fullName>
    </submittedName>
</protein>
<accession>A0AB39KYT0</accession>
<feature type="domain" description="FecR protein" evidence="2">
    <location>
        <begin position="132"/>
        <end position="223"/>
    </location>
</feature>
<dbReference type="Gene3D" id="3.55.50.30">
    <property type="match status" value="1"/>
</dbReference>
<name>A0AB39KYT0_9CAUL</name>
<dbReference type="InterPro" id="IPR006860">
    <property type="entry name" value="FecR"/>
</dbReference>
<feature type="region of interest" description="Disordered" evidence="1">
    <location>
        <begin position="1"/>
        <end position="27"/>
    </location>
</feature>
<evidence type="ECO:0000256" key="1">
    <source>
        <dbReference type="SAM" id="MobiDB-lite"/>
    </source>
</evidence>
<dbReference type="PIRSF" id="PIRSF018266">
    <property type="entry name" value="FecR"/>
    <property type="match status" value="1"/>
</dbReference>